<dbReference type="EMBL" id="FCOW01000051">
    <property type="protein sequence ID" value="CVK21845.1"/>
    <property type="molecule type" value="Genomic_DNA"/>
</dbReference>
<organism evidence="2 3">
    <name type="scientific">Sporomusa sphaeroides DSM 2875</name>
    <dbReference type="NCBI Taxonomy" id="1337886"/>
    <lineage>
        <taxon>Bacteria</taxon>
        <taxon>Bacillati</taxon>
        <taxon>Bacillota</taxon>
        <taxon>Negativicutes</taxon>
        <taxon>Selenomonadales</taxon>
        <taxon>Sporomusaceae</taxon>
        <taxon>Sporomusa</taxon>
    </lineage>
</organism>
<keyword evidence="3" id="KW-1185">Reference proteome</keyword>
<reference evidence="2 3" key="1">
    <citation type="submission" date="2016-01" db="EMBL/GenBank/DDBJ databases">
        <authorList>
            <person name="Brown R."/>
        </authorList>
    </citation>
    <scope>NUCLEOTIDE SEQUENCE [LARGE SCALE GENOMIC DNA]</scope>
    <source>
        <strain evidence="2">Sporomusa sphaeroides DSM 2875</strain>
    </source>
</reference>
<proteinExistence type="predicted"/>
<gene>
    <name evidence="2" type="ORF">SSPH_04563</name>
</gene>
<protein>
    <submittedName>
        <fullName evidence="2">Uncharacterized protein</fullName>
    </submittedName>
</protein>
<sequence>MSDLYQSKQTGNSPRVTLGDPKYVSNKESAKEVNSINKPQLPEGNREK</sequence>
<evidence type="ECO:0000313" key="3">
    <source>
        <dbReference type="Proteomes" id="UP000245702"/>
    </source>
</evidence>
<accession>A0ABP2CC63</accession>
<comment type="caution">
    <text evidence="2">The sequence shown here is derived from an EMBL/GenBank/DDBJ whole genome shotgun (WGS) entry which is preliminary data.</text>
</comment>
<dbReference type="RefSeq" id="WP_158027105.1">
    <property type="nucleotide sequence ID" value="NZ_CP146991.1"/>
</dbReference>
<evidence type="ECO:0000313" key="2">
    <source>
        <dbReference type="EMBL" id="CVK21845.1"/>
    </source>
</evidence>
<feature type="region of interest" description="Disordered" evidence="1">
    <location>
        <begin position="1"/>
        <end position="48"/>
    </location>
</feature>
<dbReference type="Proteomes" id="UP000245702">
    <property type="component" value="Unassembled WGS sequence"/>
</dbReference>
<evidence type="ECO:0000256" key="1">
    <source>
        <dbReference type="SAM" id="MobiDB-lite"/>
    </source>
</evidence>
<feature type="compositionally biased region" description="Polar residues" evidence="1">
    <location>
        <begin position="1"/>
        <end position="15"/>
    </location>
</feature>
<name>A0ABP2CC63_9FIRM</name>